<gene>
    <name evidence="4" type="ORF">B0O44_104215</name>
</gene>
<dbReference type="GO" id="GO:0016020">
    <property type="term" value="C:membrane"/>
    <property type="evidence" value="ECO:0007669"/>
    <property type="project" value="TreeGrafter"/>
</dbReference>
<protein>
    <recommendedName>
        <fullName evidence="6">Short-subunit dehydrogenase</fullName>
    </recommendedName>
</protein>
<dbReference type="PRINTS" id="PR00080">
    <property type="entry name" value="SDRFAMILY"/>
</dbReference>
<dbReference type="GO" id="GO:0016491">
    <property type="term" value="F:oxidoreductase activity"/>
    <property type="evidence" value="ECO:0007669"/>
    <property type="project" value="UniProtKB-KW"/>
</dbReference>
<comment type="caution">
    <text evidence="4">The sequence shown here is derived from an EMBL/GenBank/DDBJ whole genome shotgun (WGS) entry which is preliminary data.</text>
</comment>
<name>A0A318UCE2_9SPHI</name>
<dbReference type="InterPro" id="IPR036291">
    <property type="entry name" value="NAD(P)-bd_dom_sf"/>
</dbReference>
<dbReference type="Proteomes" id="UP000248198">
    <property type="component" value="Unassembled WGS sequence"/>
</dbReference>
<evidence type="ECO:0000256" key="3">
    <source>
        <dbReference type="RuleBase" id="RU000363"/>
    </source>
</evidence>
<reference evidence="4 5" key="1">
    <citation type="submission" date="2018-06" db="EMBL/GenBank/DDBJ databases">
        <title>Genomic Encyclopedia of Archaeal and Bacterial Type Strains, Phase II (KMG-II): from individual species to whole genera.</title>
        <authorList>
            <person name="Goeker M."/>
        </authorList>
    </citation>
    <scope>NUCLEOTIDE SEQUENCE [LARGE SCALE GENOMIC DNA]</scope>
    <source>
        <strain evidence="4 5">DSM 27372</strain>
    </source>
</reference>
<evidence type="ECO:0000256" key="1">
    <source>
        <dbReference type="ARBA" id="ARBA00006484"/>
    </source>
</evidence>
<dbReference type="InterPro" id="IPR002347">
    <property type="entry name" value="SDR_fam"/>
</dbReference>
<dbReference type="SUPFAM" id="SSF51735">
    <property type="entry name" value="NAD(P)-binding Rossmann-fold domains"/>
    <property type="match status" value="1"/>
</dbReference>
<sequence length="268" mass="29516">MIMNRALQDYTLITGASSGLGKEFSVQCAARGMNILMMALPGSFATGLAESLMQEYDVDVKVFEFDLTDRMQLLEHLNHILENFEVSCLINNAGIGGTAAMSESSMEALDQILQVNIRSMVQITQTLLPHLLRQQKSYILNVSSMAAFTPIAYKTVYPASKAFISSFSLGLKEELYGTAVSVSVVCPGQMMTNSSVSARIIKQGIRGRIGLMSTAEVVRISLQKTFAGKAVIIPGAWNKINYLLMRFLPLELKLKIASRVIRKDMVFK</sequence>
<dbReference type="PANTHER" id="PTHR44196">
    <property type="entry name" value="DEHYDROGENASE/REDUCTASE SDR FAMILY MEMBER 7B"/>
    <property type="match status" value="1"/>
</dbReference>
<dbReference type="Gene3D" id="3.40.50.720">
    <property type="entry name" value="NAD(P)-binding Rossmann-like Domain"/>
    <property type="match status" value="1"/>
</dbReference>
<dbReference type="Pfam" id="PF00106">
    <property type="entry name" value="adh_short"/>
    <property type="match status" value="1"/>
</dbReference>
<comment type="similarity">
    <text evidence="1 3">Belongs to the short-chain dehydrogenases/reductases (SDR) family.</text>
</comment>
<evidence type="ECO:0000313" key="5">
    <source>
        <dbReference type="Proteomes" id="UP000248198"/>
    </source>
</evidence>
<dbReference type="AlphaFoldDB" id="A0A318UCE2"/>
<dbReference type="EMBL" id="QKLU01000004">
    <property type="protein sequence ID" value="PYF74044.1"/>
    <property type="molecule type" value="Genomic_DNA"/>
</dbReference>
<keyword evidence="2" id="KW-0560">Oxidoreductase</keyword>
<evidence type="ECO:0000313" key="4">
    <source>
        <dbReference type="EMBL" id="PYF74044.1"/>
    </source>
</evidence>
<keyword evidence="5" id="KW-1185">Reference proteome</keyword>
<evidence type="ECO:0008006" key="6">
    <source>
        <dbReference type="Google" id="ProtNLM"/>
    </source>
</evidence>
<dbReference type="PRINTS" id="PR00081">
    <property type="entry name" value="GDHRDH"/>
</dbReference>
<proteinExistence type="inferred from homology"/>
<dbReference type="PIRSF" id="PIRSF000126">
    <property type="entry name" value="11-beta-HSD1"/>
    <property type="match status" value="1"/>
</dbReference>
<accession>A0A318UCE2</accession>
<dbReference type="PANTHER" id="PTHR44196:SF2">
    <property type="entry name" value="SHORT-CHAIN DEHYDROGENASE-RELATED"/>
    <property type="match status" value="1"/>
</dbReference>
<organism evidence="4 5">
    <name type="scientific">Pedobacter nutrimenti</name>
    <dbReference type="NCBI Taxonomy" id="1241337"/>
    <lineage>
        <taxon>Bacteria</taxon>
        <taxon>Pseudomonadati</taxon>
        <taxon>Bacteroidota</taxon>
        <taxon>Sphingobacteriia</taxon>
        <taxon>Sphingobacteriales</taxon>
        <taxon>Sphingobacteriaceae</taxon>
        <taxon>Pedobacter</taxon>
    </lineage>
</organism>
<evidence type="ECO:0000256" key="2">
    <source>
        <dbReference type="ARBA" id="ARBA00023002"/>
    </source>
</evidence>